<dbReference type="GO" id="GO:0046785">
    <property type="term" value="P:microtubule polymerization"/>
    <property type="evidence" value="ECO:0007669"/>
    <property type="project" value="InterPro"/>
</dbReference>
<reference evidence="1" key="1">
    <citation type="submission" date="2020-08" db="EMBL/GenBank/DDBJ databases">
        <title>Plant Genome Project.</title>
        <authorList>
            <person name="Zhang R.-G."/>
        </authorList>
    </citation>
    <scope>NUCLEOTIDE SEQUENCE</scope>
    <source>
        <strain evidence="1">WSP0</strain>
        <tissue evidence="1">Leaf</tissue>
    </source>
</reference>
<dbReference type="PANTHER" id="PTHR12609">
    <property type="entry name" value="MICROTUBULE ASSOCIATED PROTEIN XMAP215"/>
    <property type="match status" value="1"/>
</dbReference>
<evidence type="ECO:0000313" key="1">
    <source>
        <dbReference type="EMBL" id="KAG5531934.1"/>
    </source>
</evidence>
<comment type="caution">
    <text evidence="1">The sequence shown here is derived from an EMBL/GenBank/DDBJ whole genome shotgun (WGS) entry which is preliminary data.</text>
</comment>
<evidence type="ECO:0008006" key="3">
    <source>
        <dbReference type="Google" id="ProtNLM"/>
    </source>
</evidence>
<proteinExistence type="predicted"/>
<protein>
    <recommendedName>
        <fullName evidence="3">Cytochrome P450</fullName>
    </recommendedName>
</protein>
<dbReference type="Proteomes" id="UP000823749">
    <property type="component" value="Chromosome 9"/>
</dbReference>
<dbReference type="AlphaFoldDB" id="A0AAV6IZB4"/>
<name>A0AAV6IZB4_9ERIC</name>
<dbReference type="GO" id="GO:0007051">
    <property type="term" value="P:spindle organization"/>
    <property type="evidence" value="ECO:0007669"/>
    <property type="project" value="InterPro"/>
</dbReference>
<dbReference type="InterPro" id="IPR045110">
    <property type="entry name" value="XMAP215"/>
</dbReference>
<accession>A0AAV6IZB4</accession>
<dbReference type="GO" id="GO:0030951">
    <property type="term" value="P:establishment or maintenance of microtubule cytoskeleton polarity"/>
    <property type="evidence" value="ECO:0007669"/>
    <property type="project" value="InterPro"/>
</dbReference>
<organism evidence="1 2">
    <name type="scientific">Rhododendron griersonianum</name>
    <dbReference type="NCBI Taxonomy" id="479676"/>
    <lineage>
        <taxon>Eukaryota</taxon>
        <taxon>Viridiplantae</taxon>
        <taxon>Streptophyta</taxon>
        <taxon>Embryophyta</taxon>
        <taxon>Tracheophyta</taxon>
        <taxon>Spermatophyta</taxon>
        <taxon>Magnoliopsida</taxon>
        <taxon>eudicotyledons</taxon>
        <taxon>Gunneridae</taxon>
        <taxon>Pentapetalae</taxon>
        <taxon>asterids</taxon>
        <taxon>Ericales</taxon>
        <taxon>Ericaceae</taxon>
        <taxon>Ericoideae</taxon>
        <taxon>Rhodoreae</taxon>
        <taxon>Rhododendron</taxon>
    </lineage>
</organism>
<gene>
    <name evidence="1" type="ORF">RHGRI_026515</name>
</gene>
<dbReference type="GO" id="GO:0051010">
    <property type="term" value="F:microtubule plus-end binding"/>
    <property type="evidence" value="ECO:0007669"/>
    <property type="project" value="InterPro"/>
</dbReference>
<sequence>MLSTAETIILSFRWGDLPFPEQLRRQMAPWTGIKLFDIIQHGSPEQEYVDEGGVVALLDVFAERWFSIPRAISFSIPLSMQPAILETAMDDIVKDADRLVSCLANKVAKTFDFSIGGASSRHFKINADAMKESTLNNLITELLLWLLDERVPCMDDGGQLLKALNVLMLKIPCDRDHNILGVESHNIIGENYVEMKQKL</sequence>
<evidence type="ECO:0000313" key="2">
    <source>
        <dbReference type="Proteomes" id="UP000823749"/>
    </source>
</evidence>
<dbReference type="EMBL" id="JACTNZ010000009">
    <property type="protein sequence ID" value="KAG5531934.1"/>
    <property type="molecule type" value="Genomic_DNA"/>
</dbReference>
<keyword evidence="2" id="KW-1185">Reference proteome</keyword>
<dbReference type="GO" id="GO:0061863">
    <property type="term" value="F:microtubule plus end polymerase"/>
    <property type="evidence" value="ECO:0007669"/>
    <property type="project" value="InterPro"/>
</dbReference>